<gene>
    <name evidence="4" type="ORF">GIB67_004816</name>
</gene>
<evidence type="ECO:0000256" key="2">
    <source>
        <dbReference type="ARBA" id="ARBA00023163"/>
    </source>
</evidence>
<proteinExistence type="predicted"/>
<dbReference type="InterPro" id="IPR036643">
    <property type="entry name" value="RNApol_insert_sf"/>
</dbReference>
<dbReference type="GO" id="GO:0005666">
    <property type="term" value="C:RNA polymerase III complex"/>
    <property type="evidence" value="ECO:0007669"/>
    <property type="project" value="TreeGrafter"/>
</dbReference>
<dbReference type="InterPro" id="IPR036603">
    <property type="entry name" value="RBP11-like"/>
</dbReference>
<feature type="domain" description="DNA-directed RNA polymerase RpoA/D/Rpb3-type" evidence="3">
    <location>
        <begin position="3"/>
        <end position="230"/>
    </location>
</feature>
<dbReference type="PANTHER" id="PTHR11800:SF13">
    <property type="entry name" value="DNA-DIRECTED RNA POLYMERASES I AND III SUBUNIT RPAC1"/>
    <property type="match status" value="1"/>
</dbReference>
<organism evidence="4 5">
    <name type="scientific">Kingdonia uniflora</name>
    <dbReference type="NCBI Taxonomy" id="39325"/>
    <lineage>
        <taxon>Eukaryota</taxon>
        <taxon>Viridiplantae</taxon>
        <taxon>Streptophyta</taxon>
        <taxon>Embryophyta</taxon>
        <taxon>Tracheophyta</taxon>
        <taxon>Spermatophyta</taxon>
        <taxon>Magnoliopsida</taxon>
        <taxon>Ranunculales</taxon>
        <taxon>Circaeasteraceae</taxon>
        <taxon>Kingdonia</taxon>
    </lineage>
</organism>
<dbReference type="InterPro" id="IPR050518">
    <property type="entry name" value="Rpo3/RPB3_RNA_Pol_subunit"/>
</dbReference>
<dbReference type="Pfam" id="PF01193">
    <property type="entry name" value="RNA_pol_L"/>
    <property type="match status" value="1"/>
</dbReference>
<comment type="caution">
    <text evidence="4">The sequence shown here is derived from an EMBL/GenBank/DDBJ whole genome shotgun (WGS) entry which is preliminary data.</text>
</comment>
<dbReference type="SMART" id="SM00662">
    <property type="entry name" value="RPOLD"/>
    <property type="match status" value="1"/>
</dbReference>
<keyword evidence="5" id="KW-1185">Reference proteome</keyword>
<dbReference type="GO" id="GO:0005736">
    <property type="term" value="C:RNA polymerase I complex"/>
    <property type="evidence" value="ECO:0007669"/>
    <property type="project" value="TreeGrafter"/>
</dbReference>
<dbReference type="GO" id="GO:0003899">
    <property type="term" value="F:DNA-directed RNA polymerase activity"/>
    <property type="evidence" value="ECO:0007669"/>
    <property type="project" value="InterPro"/>
</dbReference>
<evidence type="ECO:0000256" key="1">
    <source>
        <dbReference type="ARBA" id="ARBA00022478"/>
    </source>
</evidence>
<dbReference type="AlphaFoldDB" id="A0A7J7LND6"/>
<evidence type="ECO:0000313" key="4">
    <source>
        <dbReference type="EMBL" id="KAF6144143.1"/>
    </source>
</evidence>
<accession>A0A7J7LND6</accession>
<dbReference type="EMBL" id="JACGCM010002137">
    <property type="protein sequence ID" value="KAF6144143.1"/>
    <property type="molecule type" value="Genomic_DNA"/>
</dbReference>
<dbReference type="OrthoDB" id="270173at2759"/>
<dbReference type="SUPFAM" id="SSF55257">
    <property type="entry name" value="RBP11-like subunits of RNA polymerase"/>
    <property type="match status" value="1"/>
</dbReference>
<keyword evidence="2" id="KW-0804">Transcription</keyword>
<dbReference type="Gene3D" id="3.30.1360.10">
    <property type="entry name" value="RNA polymerase, RBP11-like subunit"/>
    <property type="match status" value="1"/>
</dbReference>
<name>A0A7J7LND6_9MAGN</name>
<reference evidence="4 5" key="1">
    <citation type="journal article" date="2020" name="IScience">
        <title>Genome Sequencing of the Endangered Kingdonia uniflora (Circaeasteraceae, Ranunculales) Reveals Potential Mechanisms of Evolutionary Specialization.</title>
        <authorList>
            <person name="Sun Y."/>
            <person name="Deng T."/>
            <person name="Zhang A."/>
            <person name="Moore M.J."/>
            <person name="Landis J.B."/>
            <person name="Lin N."/>
            <person name="Zhang H."/>
            <person name="Zhang X."/>
            <person name="Huang J."/>
            <person name="Zhang X."/>
            <person name="Sun H."/>
            <person name="Wang H."/>
        </authorList>
    </citation>
    <scope>NUCLEOTIDE SEQUENCE [LARGE SCALE GENOMIC DNA]</scope>
    <source>
        <strain evidence="4">TB1705</strain>
        <tissue evidence="4">Leaf</tissue>
    </source>
</reference>
<dbReference type="PANTHER" id="PTHR11800">
    <property type="entry name" value="DNA-DIRECTED RNA POLYMERASE"/>
    <property type="match status" value="1"/>
</dbReference>
<dbReference type="Proteomes" id="UP000541444">
    <property type="component" value="Unassembled WGS sequence"/>
</dbReference>
<protein>
    <recommendedName>
        <fullName evidence="3">DNA-directed RNA polymerase RpoA/D/Rpb3-type domain-containing protein</fullName>
    </recommendedName>
</protein>
<dbReference type="SUPFAM" id="SSF56553">
    <property type="entry name" value="Insert subdomain of RNA polymerase alpha subunit"/>
    <property type="match status" value="1"/>
</dbReference>
<evidence type="ECO:0000259" key="3">
    <source>
        <dbReference type="SMART" id="SM00662"/>
    </source>
</evidence>
<dbReference type="GO" id="GO:0006351">
    <property type="term" value="P:DNA-templated transcription"/>
    <property type="evidence" value="ECO:0007669"/>
    <property type="project" value="InterPro"/>
</dbReference>
<sequence length="232" mass="26382">MSEPDTPNEKNTIVFKLNVQCGRKGDRLTVKSNELKWLPNRSEFEMVTDSTSSGPNTNKKTYTSFSCSQDLLPKFVNSPITPKHEDIITSKLGPGQGIVLEAHAMKGLEKSHAKWFPMCTTWYKMFPKVALLQEVKDKKADELVKKCLVNVFDIEDIGKGRKRATVARPQLCTLCRECIRGDDMEKCVALRRVKDHFIFRIESAGAFPLEVLVTEAIKILEEKYERVITELT</sequence>
<evidence type="ECO:0000313" key="5">
    <source>
        <dbReference type="Proteomes" id="UP000541444"/>
    </source>
</evidence>
<dbReference type="GO" id="GO:0046983">
    <property type="term" value="F:protein dimerization activity"/>
    <property type="evidence" value="ECO:0007669"/>
    <property type="project" value="InterPro"/>
</dbReference>
<dbReference type="InterPro" id="IPR011263">
    <property type="entry name" value="DNA-dir_RNA_pol_RpoA/D/Rpb3"/>
</dbReference>
<keyword evidence="1" id="KW-0240">DNA-directed RNA polymerase</keyword>